<dbReference type="PANTHER" id="PTHR35493:SF1">
    <property type="entry name" value="STRUCTURAL MAINTENANCE OF CHROMOSOMES PROTEIN"/>
    <property type="match status" value="1"/>
</dbReference>
<keyword evidence="1" id="KW-0175">Coiled coil</keyword>
<dbReference type="Proteomes" id="UP000734854">
    <property type="component" value="Unassembled WGS sequence"/>
</dbReference>
<feature type="coiled-coil region" evidence="1">
    <location>
        <begin position="199"/>
        <end position="282"/>
    </location>
</feature>
<name>A0A8J5GYM0_ZINOF</name>
<accession>A0A8J5GYM0</accession>
<feature type="compositionally biased region" description="Basic and acidic residues" evidence="2">
    <location>
        <begin position="368"/>
        <end position="384"/>
    </location>
</feature>
<gene>
    <name evidence="3" type="ORF">ZIOFF_030850</name>
</gene>
<evidence type="ECO:0000313" key="3">
    <source>
        <dbReference type="EMBL" id="KAG6512721.1"/>
    </source>
</evidence>
<protein>
    <submittedName>
        <fullName evidence="3">Uncharacterized protein</fullName>
    </submittedName>
</protein>
<keyword evidence="4" id="KW-1185">Reference proteome</keyword>
<evidence type="ECO:0000256" key="2">
    <source>
        <dbReference type="SAM" id="MobiDB-lite"/>
    </source>
</evidence>
<proteinExistence type="predicted"/>
<evidence type="ECO:0000313" key="4">
    <source>
        <dbReference type="Proteomes" id="UP000734854"/>
    </source>
</evidence>
<organism evidence="3 4">
    <name type="scientific">Zingiber officinale</name>
    <name type="common">Ginger</name>
    <name type="synonym">Amomum zingiber</name>
    <dbReference type="NCBI Taxonomy" id="94328"/>
    <lineage>
        <taxon>Eukaryota</taxon>
        <taxon>Viridiplantae</taxon>
        <taxon>Streptophyta</taxon>
        <taxon>Embryophyta</taxon>
        <taxon>Tracheophyta</taxon>
        <taxon>Spermatophyta</taxon>
        <taxon>Magnoliopsida</taxon>
        <taxon>Liliopsida</taxon>
        <taxon>Zingiberales</taxon>
        <taxon>Zingiberaceae</taxon>
        <taxon>Zingiber</taxon>
    </lineage>
</organism>
<feature type="region of interest" description="Disordered" evidence="2">
    <location>
        <begin position="368"/>
        <end position="409"/>
    </location>
</feature>
<dbReference type="PANTHER" id="PTHR35493">
    <property type="entry name" value="STRUCTURAL MAINTENANCE OF CHROMOSOMES PROTEIN"/>
    <property type="match status" value="1"/>
</dbReference>
<sequence length="442" mass="49338">MVTKRKGNFVLSLLLPLSPSGERRIVPESSPSSVLLGMASTRASSLRYDAVDSRSSSGPSPPSSDRKNSGKNLSYLRRLIGNGGRQANSDPVSAAVPVTENYSRSLVRARDAKNGHNNFGSLVKKLMEKRTNPKLGSRDRLDLVVPDDRIVEELKKGAKATHFLGLSKKLYQKGAAAEKKVLTEVKSNTRTLAMVLRSERELLAQNKEYEAEISELQLLMEEKNREIEKLKDMCLKQREEIKALKDAILFPDVINSQLQDLLEEQDFELKQAKHVIPNLQNQVISLTGQLQCLAEDLAEVKSNKYGAKTLSVGQLNSPRTPKFYQEAANRLEYSSEDHIGSEHGSPDEMFLKDLNPCLTPCFSKTKSQEKDELIHDAPENDRSFKYNTQMSPNMPCASRGGTLSKSSEHCLRPSLVSNSLKKVYKSDENKNLIAKPRRPDLS</sequence>
<dbReference type="EMBL" id="JACMSC010000008">
    <property type="protein sequence ID" value="KAG6512721.1"/>
    <property type="molecule type" value="Genomic_DNA"/>
</dbReference>
<reference evidence="3 4" key="1">
    <citation type="submission" date="2020-08" db="EMBL/GenBank/DDBJ databases">
        <title>Plant Genome Project.</title>
        <authorList>
            <person name="Zhang R.-G."/>
        </authorList>
    </citation>
    <scope>NUCLEOTIDE SEQUENCE [LARGE SCALE GENOMIC DNA]</scope>
    <source>
        <tissue evidence="3">Rhizome</tissue>
    </source>
</reference>
<dbReference type="AlphaFoldDB" id="A0A8J5GYM0"/>
<comment type="caution">
    <text evidence="3">The sequence shown here is derived from an EMBL/GenBank/DDBJ whole genome shotgun (WGS) entry which is preliminary data.</text>
</comment>
<feature type="region of interest" description="Disordered" evidence="2">
    <location>
        <begin position="47"/>
        <end position="71"/>
    </location>
</feature>
<evidence type="ECO:0000256" key="1">
    <source>
        <dbReference type="SAM" id="Coils"/>
    </source>
</evidence>